<dbReference type="Proteomes" id="UP000014760">
    <property type="component" value="Unassembled WGS sequence"/>
</dbReference>
<reference evidence="4" key="3">
    <citation type="submission" date="2015-06" db="UniProtKB">
        <authorList>
            <consortium name="EnsemblMetazoa"/>
        </authorList>
    </citation>
    <scope>IDENTIFICATION</scope>
</reference>
<feature type="domain" description="FAM13A-like" evidence="2">
    <location>
        <begin position="36"/>
        <end position="103"/>
    </location>
</feature>
<dbReference type="Pfam" id="PF26116">
    <property type="entry name" value="FAM13A"/>
    <property type="match status" value="1"/>
</dbReference>
<dbReference type="EMBL" id="KB292932">
    <property type="protein sequence ID" value="ELU16772.1"/>
    <property type="molecule type" value="Genomic_DNA"/>
</dbReference>
<evidence type="ECO:0000313" key="5">
    <source>
        <dbReference type="Proteomes" id="UP000014760"/>
    </source>
</evidence>
<keyword evidence="5" id="KW-1185">Reference proteome</keyword>
<organism evidence="3">
    <name type="scientific">Capitella teleta</name>
    <name type="common">Polychaete worm</name>
    <dbReference type="NCBI Taxonomy" id="283909"/>
    <lineage>
        <taxon>Eukaryota</taxon>
        <taxon>Metazoa</taxon>
        <taxon>Spiralia</taxon>
        <taxon>Lophotrochozoa</taxon>
        <taxon>Annelida</taxon>
        <taxon>Polychaeta</taxon>
        <taxon>Sedentaria</taxon>
        <taxon>Scolecida</taxon>
        <taxon>Capitellidae</taxon>
        <taxon>Capitella</taxon>
    </lineage>
</organism>
<evidence type="ECO:0000313" key="3">
    <source>
        <dbReference type="EMBL" id="ELU16772.1"/>
    </source>
</evidence>
<dbReference type="PANTHER" id="PTHR15904">
    <property type="entry name" value="FAM13"/>
    <property type="match status" value="1"/>
</dbReference>
<comment type="similarity">
    <text evidence="1">Belongs to the FAM13 family.</text>
</comment>
<dbReference type="EMBL" id="AMQN01017264">
    <property type="status" value="NOT_ANNOTATED_CDS"/>
    <property type="molecule type" value="Genomic_DNA"/>
</dbReference>
<gene>
    <name evidence="3" type="ORF">CAPTEDRAFT_162582</name>
</gene>
<dbReference type="EnsemblMetazoa" id="CapteT162582">
    <property type="protein sequence ID" value="CapteP162582"/>
    <property type="gene ID" value="CapteG162582"/>
</dbReference>
<dbReference type="AlphaFoldDB" id="R7VDZ2"/>
<proteinExistence type="inferred from homology"/>
<accession>R7VDZ2</accession>
<dbReference type="HOGENOM" id="CLU_2199438_0_0_1"/>
<protein>
    <recommendedName>
        <fullName evidence="2">FAM13A-like domain-containing protein</fullName>
    </recommendedName>
</protein>
<dbReference type="InterPro" id="IPR039102">
    <property type="entry name" value="FAM13"/>
</dbReference>
<sequence length="108" mass="12869">MVTKCNITSFDLSKILEENSENIDDKPWNLHELTVPQLINEQQQTRIQKKNLRKILRDFEEQFLQQTGRRVLKEERMPMESEYLEYKQVKAKLKLLDALLSKHDASIP</sequence>
<reference evidence="5" key="1">
    <citation type="submission" date="2012-12" db="EMBL/GenBank/DDBJ databases">
        <authorList>
            <person name="Hellsten U."/>
            <person name="Grimwood J."/>
            <person name="Chapman J.A."/>
            <person name="Shapiro H."/>
            <person name="Aerts A."/>
            <person name="Otillar R.P."/>
            <person name="Terry A.Y."/>
            <person name="Boore J.L."/>
            <person name="Simakov O."/>
            <person name="Marletaz F."/>
            <person name="Cho S.-J."/>
            <person name="Edsinger-Gonzales E."/>
            <person name="Havlak P."/>
            <person name="Kuo D.-H."/>
            <person name="Larsson T."/>
            <person name="Lv J."/>
            <person name="Arendt D."/>
            <person name="Savage R."/>
            <person name="Osoegawa K."/>
            <person name="de Jong P."/>
            <person name="Lindberg D.R."/>
            <person name="Seaver E.C."/>
            <person name="Weisblat D.A."/>
            <person name="Putnam N.H."/>
            <person name="Grigoriev I.V."/>
            <person name="Rokhsar D.S."/>
        </authorList>
    </citation>
    <scope>NUCLEOTIDE SEQUENCE</scope>
    <source>
        <strain evidence="5">I ESC-2004</strain>
    </source>
</reference>
<dbReference type="OrthoDB" id="185175at2759"/>
<evidence type="ECO:0000259" key="2">
    <source>
        <dbReference type="Pfam" id="PF26116"/>
    </source>
</evidence>
<name>R7VDZ2_CAPTE</name>
<dbReference type="PANTHER" id="PTHR15904:SF17">
    <property type="entry name" value="RHO-GAP DOMAIN-CONTAINING PROTEIN"/>
    <property type="match status" value="1"/>
</dbReference>
<reference evidence="3 5" key="2">
    <citation type="journal article" date="2013" name="Nature">
        <title>Insights into bilaterian evolution from three spiralian genomes.</title>
        <authorList>
            <person name="Simakov O."/>
            <person name="Marletaz F."/>
            <person name="Cho S.J."/>
            <person name="Edsinger-Gonzales E."/>
            <person name="Havlak P."/>
            <person name="Hellsten U."/>
            <person name="Kuo D.H."/>
            <person name="Larsson T."/>
            <person name="Lv J."/>
            <person name="Arendt D."/>
            <person name="Savage R."/>
            <person name="Osoegawa K."/>
            <person name="de Jong P."/>
            <person name="Grimwood J."/>
            <person name="Chapman J.A."/>
            <person name="Shapiro H."/>
            <person name="Aerts A."/>
            <person name="Otillar R.P."/>
            <person name="Terry A.Y."/>
            <person name="Boore J.L."/>
            <person name="Grigoriev I.V."/>
            <person name="Lindberg D.R."/>
            <person name="Seaver E.C."/>
            <person name="Weisblat D.A."/>
            <person name="Putnam N.H."/>
            <person name="Rokhsar D.S."/>
        </authorList>
    </citation>
    <scope>NUCLEOTIDE SEQUENCE</scope>
    <source>
        <strain evidence="3 5">I ESC-2004</strain>
    </source>
</reference>
<evidence type="ECO:0000313" key="4">
    <source>
        <dbReference type="EnsemblMetazoa" id="CapteP162582"/>
    </source>
</evidence>
<evidence type="ECO:0000256" key="1">
    <source>
        <dbReference type="ARBA" id="ARBA00007549"/>
    </source>
</evidence>
<dbReference type="InterPro" id="IPR059029">
    <property type="entry name" value="FAM13A_dom"/>
</dbReference>